<gene>
    <name evidence="1" type="ORF">Salat_2891000</name>
</gene>
<name>A0AAE1XJA8_9LAMI</name>
<reference evidence="1" key="2">
    <citation type="journal article" date="2024" name="Plant">
        <title>Genomic evolution and insights into agronomic trait innovations of Sesamum species.</title>
        <authorList>
            <person name="Miao H."/>
            <person name="Wang L."/>
            <person name="Qu L."/>
            <person name="Liu H."/>
            <person name="Sun Y."/>
            <person name="Le M."/>
            <person name="Wang Q."/>
            <person name="Wei S."/>
            <person name="Zheng Y."/>
            <person name="Lin W."/>
            <person name="Duan Y."/>
            <person name="Cao H."/>
            <person name="Xiong S."/>
            <person name="Wang X."/>
            <person name="Wei L."/>
            <person name="Li C."/>
            <person name="Ma Q."/>
            <person name="Ju M."/>
            <person name="Zhao R."/>
            <person name="Li G."/>
            <person name="Mu C."/>
            <person name="Tian Q."/>
            <person name="Mei H."/>
            <person name="Zhang T."/>
            <person name="Gao T."/>
            <person name="Zhang H."/>
        </authorList>
    </citation>
    <scope>NUCLEOTIDE SEQUENCE</scope>
    <source>
        <strain evidence="1">3651</strain>
    </source>
</reference>
<evidence type="ECO:0000313" key="1">
    <source>
        <dbReference type="EMBL" id="KAK4412439.1"/>
    </source>
</evidence>
<organism evidence="1 2">
    <name type="scientific">Sesamum alatum</name>
    <dbReference type="NCBI Taxonomy" id="300844"/>
    <lineage>
        <taxon>Eukaryota</taxon>
        <taxon>Viridiplantae</taxon>
        <taxon>Streptophyta</taxon>
        <taxon>Embryophyta</taxon>
        <taxon>Tracheophyta</taxon>
        <taxon>Spermatophyta</taxon>
        <taxon>Magnoliopsida</taxon>
        <taxon>eudicotyledons</taxon>
        <taxon>Gunneridae</taxon>
        <taxon>Pentapetalae</taxon>
        <taxon>asterids</taxon>
        <taxon>lamiids</taxon>
        <taxon>Lamiales</taxon>
        <taxon>Pedaliaceae</taxon>
        <taxon>Sesamum</taxon>
    </lineage>
</organism>
<accession>A0AAE1XJA8</accession>
<dbReference type="AlphaFoldDB" id="A0AAE1XJA8"/>
<proteinExistence type="predicted"/>
<keyword evidence="2" id="KW-1185">Reference proteome</keyword>
<dbReference type="EMBL" id="JACGWO010000013">
    <property type="protein sequence ID" value="KAK4412439.1"/>
    <property type="molecule type" value="Genomic_DNA"/>
</dbReference>
<evidence type="ECO:0000313" key="2">
    <source>
        <dbReference type="Proteomes" id="UP001293254"/>
    </source>
</evidence>
<comment type="caution">
    <text evidence="1">The sequence shown here is derived from an EMBL/GenBank/DDBJ whole genome shotgun (WGS) entry which is preliminary data.</text>
</comment>
<reference evidence="1" key="1">
    <citation type="submission" date="2020-06" db="EMBL/GenBank/DDBJ databases">
        <authorList>
            <person name="Li T."/>
            <person name="Hu X."/>
            <person name="Zhang T."/>
            <person name="Song X."/>
            <person name="Zhang H."/>
            <person name="Dai N."/>
            <person name="Sheng W."/>
            <person name="Hou X."/>
            <person name="Wei L."/>
        </authorList>
    </citation>
    <scope>NUCLEOTIDE SEQUENCE</scope>
    <source>
        <strain evidence="1">3651</strain>
        <tissue evidence="1">Leaf</tissue>
    </source>
</reference>
<sequence length="169" mass="19516">MVKDEIPQITGIRLHDRLINGNRHYSWPTGRAVEGLGLTVGLPPIHNGADIVTWKGTRDGQFSTRFAIALFRRTVAKVTWHTFMVGPMKSPRNSVILWLSIQHKLSTMDKPLLVHQNGRCMLYDDEDRNNRRFGGTAREAEEVATRDIEQMKDRILNMKSKKYSYVYDF</sequence>
<protein>
    <submittedName>
        <fullName evidence="1">Uncharacterized protein</fullName>
    </submittedName>
</protein>
<dbReference type="Proteomes" id="UP001293254">
    <property type="component" value="Unassembled WGS sequence"/>
</dbReference>